<dbReference type="Gene3D" id="3.40.50.720">
    <property type="entry name" value="NAD(P)-binding Rossmann-like Domain"/>
    <property type="match status" value="1"/>
</dbReference>
<dbReference type="STRING" id="1442369.A0A0D2JF97"/>
<accession>A0A0D2JF97</accession>
<dbReference type="Pfam" id="PF13561">
    <property type="entry name" value="adh_short_C2"/>
    <property type="match status" value="1"/>
</dbReference>
<evidence type="ECO:0000256" key="1">
    <source>
        <dbReference type="ARBA" id="ARBA00022857"/>
    </source>
</evidence>
<dbReference type="AlphaFoldDB" id="A0A0D2JF97"/>
<gene>
    <name evidence="6" type="ORF">Z518_02554</name>
</gene>
<dbReference type="HOGENOM" id="CLU_010194_1_2_1"/>
<dbReference type="VEuPathDB" id="FungiDB:Z518_02554"/>
<dbReference type="GO" id="GO:0008670">
    <property type="term" value="F:2,4-dienoyl-CoA reductase (NADPH) activity"/>
    <property type="evidence" value="ECO:0007669"/>
    <property type="project" value="InterPro"/>
</dbReference>
<keyword evidence="2" id="KW-0560">Oxidoreductase</keyword>
<comment type="catalytic activity">
    <reaction evidence="5">
        <text>a (2E,4Z)-dienoyl-CoA + NADPH + H(+) = a 4,5-saturated-(3E)-enoyl-CoA + NADP(+)</text>
        <dbReference type="Rhea" id="RHEA:61892"/>
        <dbReference type="ChEBI" id="CHEBI:15378"/>
        <dbReference type="ChEBI" id="CHEBI:57783"/>
        <dbReference type="ChEBI" id="CHEBI:58349"/>
        <dbReference type="ChEBI" id="CHEBI:85099"/>
        <dbReference type="ChEBI" id="CHEBI:85493"/>
        <dbReference type="EC" id="1.3.1.124"/>
    </reaction>
</comment>
<dbReference type="GO" id="GO:0009062">
    <property type="term" value="P:fatty acid catabolic process"/>
    <property type="evidence" value="ECO:0007669"/>
    <property type="project" value="InterPro"/>
</dbReference>
<dbReference type="InterPro" id="IPR036291">
    <property type="entry name" value="NAD(P)-bd_dom_sf"/>
</dbReference>
<keyword evidence="1" id="KW-0521">NADP</keyword>
<dbReference type="InterPro" id="IPR045017">
    <property type="entry name" value="DECR2-like"/>
</dbReference>
<keyword evidence="7" id="KW-1185">Reference proteome</keyword>
<dbReference type="EMBL" id="KN847476">
    <property type="protein sequence ID" value="KIX07900.1"/>
    <property type="molecule type" value="Genomic_DNA"/>
</dbReference>
<dbReference type="EC" id="1.3.1.124" evidence="3"/>
<name>A0A0D2JF97_9EURO</name>
<evidence type="ECO:0000256" key="4">
    <source>
        <dbReference type="ARBA" id="ARBA00048009"/>
    </source>
</evidence>
<protein>
    <recommendedName>
        <fullName evidence="3">2,4-dienoyl-CoA reductase [(3E)-enoyl-CoA-producing]</fullName>
        <ecNumber evidence="3">1.3.1.124</ecNumber>
    </recommendedName>
</protein>
<dbReference type="PRINTS" id="PR00081">
    <property type="entry name" value="GDHRDH"/>
</dbReference>
<evidence type="ECO:0000256" key="5">
    <source>
        <dbReference type="ARBA" id="ARBA00048340"/>
    </source>
</evidence>
<dbReference type="SUPFAM" id="SSF51735">
    <property type="entry name" value="NAD(P)-binding Rossmann-fold domains"/>
    <property type="match status" value="1"/>
</dbReference>
<dbReference type="OrthoDB" id="2136131at2759"/>
<evidence type="ECO:0000313" key="7">
    <source>
        <dbReference type="Proteomes" id="UP000053617"/>
    </source>
</evidence>
<comment type="catalytic activity">
    <reaction evidence="4">
        <text>a (2E,4E)-dienoyl-CoA + NADPH + H(+) = a 4,5-saturated-(3E)-enoyl-CoA + NADP(+)</text>
        <dbReference type="Rhea" id="RHEA:45912"/>
        <dbReference type="ChEBI" id="CHEBI:15378"/>
        <dbReference type="ChEBI" id="CHEBI:57783"/>
        <dbReference type="ChEBI" id="CHEBI:58349"/>
        <dbReference type="ChEBI" id="CHEBI:85101"/>
        <dbReference type="ChEBI" id="CHEBI:85493"/>
        <dbReference type="EC" id="1.3.1.124"/>
    </reaction>
</comment>
<evidence type="ECO:0000256" key="3">
    <source>
        <dbReference type="ARBA" id="ARBA00026117"/>
    </source>
</evidence>
<dbReference type="GO" id="GO:0005777">
    <property type="term" value="C:peroxisome"/>
    <property type="evidence" value="ECO:0007669"/>
    <property type="project" value="TreeGrafter"/>
</dbReference>
<dbReference type="GeneID" id="25290625"/>
<dbReference type="InterPro" id="IPR002347">
    <property type="entry name" value="SDR_fam"/>
</dbReference>
<reference evidence="6 7" key="1">
    <citation type="submission" date="2015-01" db="EMBL/GenBank/DDBJ databases">
        <title>The Genome Sequence of Rhinocladiella mackenzie CBS 650.93.</title>
        <authorList>
            <consortium name="The Broad Institute Genomics Platform"/>
            <person name="Cuomo C."/>
            <person name="de Hoog S."/>
            <person name="Gorbushina A."/>
            <person name="Stielow B."/>
            <person name="Teixiera M."/>
            <person name="Abouelleil A."/>
            <person name="Chapman S.B."/>
            <person name="Priest M."/>
            <person name="Young S.K."/>
            <person name="Wortman J."/>
            <person name="Nusbaum C."/>
            <person name="Birren B."/>
        </authorList>
    </citation>
    <scope>NUCLEOTIDE SEQUENCE [LARGE SCALE GENOMIC DNA]</scope>
    <source>
        <strain evidence="6 7">CBS 650.93</strain>
    </source>
</reference>
<proteinExistence type="predicted"/>
<dbReference type="PANTHER" id="PTHR43296:SF2">
    <property type="entry name" value="PEROXISOMAL 2,4-DIENOYL-COA REDUCTASE [(3E)-ENOYL-COA-PRODUCING]"/>
    <property type="match status" value="1"/>
</dbReference>
<dbReference type="RefSeq" id="XP_013275036.1">
    <property type="nucleotide sequence ID" value="XM_013419582.1"/>
</dbReference>
<dbReference type="PANTHER" id="PTHR43296">
    <property type="entry name" value="PEROXISOMAL 2,4-DIENOYL-COA REDUCTASE"/>
    <property type="match status" value="1"/>
</dbReference>
<sequence>MKDGKIVFCTGGAGDICSARVRALGYLGADACIVGRNVAKTERTARILAEARQGARVIGLGAVDVRNYESLQNAVERCVKELGGIDFVIAGAAGNFLAPITQLSPNAFRSVIDIDLIGSFHTLKATLPYLEKSAAKHRSDGVAPSSGTGGRIIFVSSTLQYRGTALQIHGCAAKAGVDALSSCLAIEFEPRGLTSNIIAPGPIAETEGLKRMARVEGYHGVAAGVPVGRCGTVKEIADATIYLFSDTGSYVNGATLVVDGGAWRTQGASTSPVFPYPEFFLSRSIDEKAQYAKL</sequence>
<evidence type="ECO:0000313" key="6">
    <source>
        <dbReference type="EMBL" id="KIX07900.1"/>
    </source>
</evidence>
<dbReference type="Proteomes" id="UP000053617">
    <property type="component" value="Unassembled WGS sequence"/>
</dbReference>
<evidence type="ECO:0000256" key="2">
    <source>
        <dbReference type="ARBA" id="ARBA00023002"/>
    </source>
</evidence>
<organism evidence="6 7">
    <name type="scientific">Rhinocladiella mackenziei CBS 650.93</name>
    <dbReference type="NCBI Taxonomy" id="1442369"/>
    <lineage>
        <taxon>Eukaryota</taxon>
        <taxon>Fungi</taxon>
        <taxon>Dikarya</taxon>
        <taxon>Ascomycota</taxon>
        <taxon>Pezizomycotina</taxon>
        <taxon>Eurotiomycetes</taxon>
        <taxon>Chaetothyriomycetidae</taxon>
        <taxon>Chaetothyriales</taxon>
        <taxon>Herpotrichiellaceae</taxon>
        <taxon>Rhinocladiella</taxon>
    </lineage>
</organism>